<sequence length="216" mass="24198">MTPGMFILHPPGVPHGDLANDKYSLYHVLLTSDQPLGWPEFGHDLEGSPLHDLLRMIVNEWYSNRIQREAYLRHCAALLDLLMKRCAVEQEGTQVARNVVAEVCGRFRRGFYATINMGDVASDLQISRSTLYAYFRQVLGRTPVDVLDAIRLKHAVYLLLHSELSVAEVAKGAGFCSASHLGRKLRTAYRATASQIRQRGAEAEPGSLPIAKTRRR</sequence>
<keyword evidence="1" id="KW-0805">Transcription regulation</keyword>
<evidence type="ECO:0000256" key="2">
    <source>
        <dbReference type="ARBA" id="ARBA00023125"/>
    </source>
</evidence>
<keyword evidence="6" id="KW-1185">Reference proteome</keyword>
<dbReference type="Proteomes" id="UP000027982">
    <property type="component" value="Chromosome"/>
</dbReference>
<gene>
    <name evidence="5" type="ORF">OP10G_2659</name>
</gene>
<dbReference type="AlphaFoldDB" id="A0A068NRP3"/>
<accession>A0A068NRP3</accession>
<keyword evidence="2" id="KW-0238">DNA-binding</keyword>
<evidence type="ECO:0000256" key="3">
    <source>
        <dbReference type="ARBA" id="ARBA00023163"/>
    </source>
</evidence>
<evidence type="ECO:0000313" key="6">
    <source>
        <dbReference type="Proteomes" id="UP000027982"/>
    </source>
</evidence>
<dbReference type="PANTHER" id="PTHR46796:SF6">
    <property type="entry name" value="ARAC SUBFAMILY"/>
    <property type="match status" value="1"/>
</dbReference>
<dbReference type="Pfam" id="PF12833">
    <property type="entry name" value="HTH_18"/>
    <property type="match status" value="1"/>
</dbReference>
<evidence type="ECO:0000256" key="1">
    <source>
        <dbReference type="ARBA" id="ARBA00023015"/>
    </source>
</evidence>
<dbReference type="InterPro" id="IPR018060">
    <property type="entry name" value="HTH_AraC"/>
</dbReference>
<protein>
    <submittedName>
        <fullName evidence="5">AraC family transcriptional regulator</fullName>
    </submittedName>
</protein>
<dbReference type="InterPro" id="IPR009057">
    <property type="entry name" value="Homeodomain-like_sf"/>
</dbReference>
<dbReference type="InterPro" id="IPR050204">
    <property type="entry name" value="AraC_XylS_family_regulators"/>
</dbReference>
<feature type="domain" description="HTH araC/xylS-type" evidence="4">
    <location>
        <begin position="97"/>
        <end position="199"/>
    </location>
</feature>
<proteinExistence type="predicted"/>
<reference evidence="5 6" key="1">
    <citation type="journal article" date="2014" name="PLoS ONE">
        <title>The first complete genome sequence of the class fimbriimonadia in the phylum armatimonadetes.</title>
        <authorList>
            <person name="Hu Z.Y."/>
            <person name="Wang Y.Z."/>
            <person name="Im W.T."/>
            <person name="Wang S.Y."/>
            <person name="Zhao G.P."/>
            <person name="Zheng H.J."/>
            <person name="Quan Z.X."/>
        </authorList>
    </citation>
    <scope>NUCLEOTIDE SEQUENCE [LARGE SCALE GENOMIC DNA]</scope>
    <source>
        <strain evidence="5">Gsoil 348</strain>
    </source>
</reference>
<dbReference type="KEGG" id="fgi:OP10G_2659"/>
<evidence type="ECO:0000313" key="5">
    <source>
        <dbReference type="EMBL" id="AIE86027.1"/>
    </source>
</evidence>
<organism evidence="5 6">
    <name type="scientific">Fimbriimonas ginsengisoli Gsoil 348</name>
    <dbReference type="NCBI Taxonomy" id="661478"/>
    <lineage>
        <taxon>Bacteria</taxon>
        <taxon>Bacillati</taxon>
        <taxon>Armatimonadota</taxon>
        <taxon>Fimbriimonadia</taxon>
        <taxon>Fimbriimonadales</taxon>
        <taxon>Fimbriimonadaceae</taxon>
        <taxon>Fimbriimonas</taxon>
    </lineage>
</organism>
<dbReference type="PANTHER" id="PTHR46796">
    <property type="entry name" value="HTH-TYPE TRANSCRIPTIONAL ACTIVATOR RHAS-RELATED"/>
    <property type="match status" value="1"/>
</dbReference>
<evidence type="ECO:0000259" key="4">
    <source>
        <dbReference type="PROSITE" id="PS01124"/>
    </source>
</evidence>
<name>A0A068NRP3_FIMGI</name>
<dbReference type="SMART" id="SM00342">
    <property type="entry name" value="HTH_ARAC"/>
    <property type="match status" value="1"/>
</dbReference>
<dbReference type="GO" id="GO:0003700">
    <property type="term" value="F:DNA-binding transcription factor activity"/>
    <property type="evidence" value="ECO:0007669"/>
    <property type="project" value="InterPro"/>
</dbReference>
<dbReference type="Gene3D" id="1.10.10.60">
    <property type="entry name" value="Homeodomain-like"/>
    <property type="match status" value="1"/>
</dbReference>
<dbReference type="HOGENOM" id="CLU_1364516_0_0_0"/>
<dbReference type="eggNOG" id="COG4977">
    <property type="taxonomic scope" value="Bacteria"/>
</dbReference>
<dbReference type="STRING" id="661478.OP10G_2659"/>
<dbReference type="PROSITE" id="PS01124">
    <property type="entry name" value="HTH_ARAC_FAMILY_2"/>
    <property type="match status" value="1"/>
</dbReference>
<dbReference type="EMBL" id="CP007139">
    <property type="protein sequence ID" value="AIE86027.1"/>
    <property type="molecule type" value="Genomic_DNA"/>
</dbReference>
<dbReference type="SUPFAM" id="SSF46689">
    <property type="entry name" value="Homeodomain-like"/>
    <property type="match status" value="1"/>
</dbReference>
<keyword evidence="3" id="KW-0804">Transcription</keyword>
<dbReference type="GO" id="GO:0043565">
    <property type="term" value="F:sequence-specific DNA binding"/>
    <property type="evidence" value="ECO:0007669"/>
    <property type="project" value="InterPro"/>
</dbReference>